<keyword evidence="2" id="KW-1185">Reference proteome</keyword>
<evidence type="ECO:0000313" key="1">
    <source>
        <dbReference type="EMBL" id="GAY71960.1"/>
    </source>
</evidence>
<dbReference type="Proteomes" id="UP000286974">
    <property type="component" value="Unassembled WGS sequence"/>
</dbReference>
<reference evidence="1 2" key="1">
    <citation type="submission" date="2017-11" db="EMBL/GenBank/DDBJ databases">
        <title>Draft Genome Sequence of Lactobacillus curieae NBRC 111893 isolated from Koso, a Japanese sugar-Vegetable Fermented Beverage.</title>
        <authorList>
            <person name="Chiou T.Y."/>
            <person name="Oshima K."/>
            <person name="Suda W."/>
            <person name="Hattori M."/>
            <person name="Takahashi T."/>
        </authorList>
    </citation>
    <scope>NUCLEOTIDE SEQUENCE [LARGE SCALE GENOMIC DNA]</scope>
    <source>
        <strain evidence="1 2">NBRC111893</strain>
    </source>
</reference>
<proteinExistence type="predicted"/>
<dbReference type="EMBL" id="BEXA01000001">
    <property type="protein sequence ID" value="GAY71960.1"/>
    <property type="molecule type" value="Genomic_DNA"/>
</dbReference>
<accession>A0A401FHV6</accession>
<gene>
    <name evidence="1" type="ORF">NBRC111893_106</name>
</gene>
<protein>
    <submittedName>
        <fullName evidence="1">Uncharacterized protein</fullName>
    </submittedName>
</protein>
<sequence>MTKNMNICVSQTDILQNATSVVGKIKKIKAQEKIKDGY</sequence>
<name>A0A401FHV6_9LACO</name>
<evidence type="ECO:0000313" key="2">
    <source>
        <dbReference type="Proteomes" id="UP000286974"/>
    </source>
</evidence>
<dbReference type="AlphaFoldDB" id="A0A401FHV6"/>
<comment type="caution">
    <text evidence="1">The sequence shown here is derived from an EMBL/GenBank/DDBJ whole genome shotgun (WGS) entry which is preliminary data.</text>
</comment>
<organism evidence="1 2">
    <name type="scientific">Lentilactobacillus kosonis</name>
    <dbReference type="NCBI Taxonomy" id="2810561"/>
    <lineage>
        <taxon>Bacteria</taxon>
        <taxon>Bacillati</taxon>
        <taxon>Bacillota</taxon>
        <taxon>Bacilli</taxon>
        <taxon>Lactobacillales</taxon>
        <taxon>Lactobacillaceae</taxon>
        <taxon>Lentilactobacillus</taxon>
    </lineage>
</organism>